<dbReference type="AlphaFoldDB" id="A0A6G1GPT2"/>
<dbReference type="EMBL" id="ML977179">
    <property type="protein sequence ID" value="KAF1982945.1"/>
    <property type="molecule type" value="Genomic_DNA"/>
</dbReference>
<dbReference type="Proteomes" id="UP000800041">
    <property type="component" value="Unassembled WGS sequence"/>
</dbReference>
<gene>
    <name evidence="2" type="ORF">K402DRAFT_456974</name>
</gene>
<feature type="region of interest" description="Disordered" evidence="1">
    <location>
        <begin position="1"/>
        <end position="55"/>
    </location>
</feature>
<organism evidence="2 3">
    <name type="scientific">Aulographum hederae CBS 113979</name>
    <dbReference type="NCBI Taxonomy" id="1176131"/>
    <lineage>
        <taxon>Eukaryota</taxon>
        <taxon>Fungi</taxon>
        <taxon>Dikarya</taxon>
        <taxon>Ascomycota</taxon>
        <taxon>Pezizomycotina</taxon>
        <taxon>Dothideomycetes</taxon>
        <taxon>Pleosporomycetidae</taxon>
        <taxon>Aulographales</taxon>
        <taxon>Aulographaceae</taxon>
    </lineage>
</organism>
<name>A0A6G1GPT2_9PEZI</name>
<accession>A0A6G1GPT2</accession>
<feature type="compositionally biased region" description="Polar residues" evidence="1">
    <location>
        <begin position="1"/>
        <end position="10"/>
    </location>
</feature>
<feature type="compositionally biased region" description="Low complexity" evidence="1">
    <location>
        <begin position="30"/>
        <end position="41"/>
    </location>
</feature>
<keyword evidence="3" id="KW-1185">Reference proteome</keyword>
<reference evidence="2" key="1">
    <citation type="journal article" date="2020" name="Stud. Mycol.">
        <title>101 Dothideomycetes genomes: a test case for predicting lifestyles and emergence of pathogens.</title>
        <authorList>
            <person name="Haridas S."/>
            <person name="Albert R."/>
            <person name="Binder M."/>
            <person name="Bloem J."/>
            <person name="Labutti K."/>
            <person name="Salamov A."/>
            <person name="Andreopoulos B."/>
            <person name="Baker S."/>
            <person name="Barry K."/>
            <person name="Bills G."/>
            <person name="Bluhm B."/>
            <person name="Cannon C."/>
            <person name="Castanera R."/>
            <person name="Culley D."/>
            <person name="Daum C."/>
            <person name="Ezra D."/>
            <person name="Gonzalez J."/>
            <person name="Henrissat B."/>
            <person name="Kuo A."/>
            <person name="Liang C."/>
            <person name="Lipzen A."/>
            <person name="Lutzoni F."/>
            <person name="Magnuson J."/>
            <person name="Mondo S."/>
            <person name="Nolan M."/>
            <person name="Ohm R."/>
            <person name="Pangilinan J."/>
            <person name="Park H.-J."/>
            <person name="Ramirez L."/>
            <person name="Alfaro M."/>
            <person name="Sun H."/>
            <person name="Tritt A."/>
            <person name="Yoshinaga Y."/>
            <person name="Zwiers L.-H."/>
            <person name="Turgeon B."/>
            <person name="Goodwin S."/>
            <person name="Spatafora J."/>
            <person name="Crous P."/>
            <person name="Grigoriev I."/>
        </authorList>
    </citation>
    <scope>NUCLEOTIDE SEQUENCE</scope>
    <source>
        <strain evidence="2">CBS 113979</strain>
    </source>
</reference>
<protein>
    <submittedName>
        <fullName evidence="2">Uncharacterized protein</fullName>
    </submittedName>
</protein>
<evidence type="ECO:0000256" key="1">
    <source>
        <dbReference type="SAM" id="MobiDB-lite"/>
    </source>
</evidence>
<proteinExistence type="predicted"/>
<sequence>MENQSASAINQGEEAAFIGPATAPDLTVPSTRASSQATSSARGERPPNKNRKSNSAWASRAGKCLKCDSTDHTFKFCFNECKYCHKVHLGACEEGYKKFRKYGWAKSWMEVRVEEDLKRTMNERGMAYDPALEKTGRKYRNRPTQEVNRRYTPYPRYPRPQAGFVPRPHHAPGDWVNGQYIPYQQAFDQTAAPPVPNPNGYYNGAANAGGVPWNTQNSYFPGYSADQYGHVQGAAVYNVNPSMNGTFNPYPAGFGNGYAGSANIPAASRPRDPFSGPAVRTRPGKYRNQGGRNYNGRPWERNNSRA</sequence>
<evidence type="ECO:0000313" key="2">
    <source>
        <dbReference type="EMBL" id="KAF1982945.1"/>
    </source>
</evidence>
<evidence type="ECO:0000313" key="3">
    <source>
        <dbReference type="Proteomes" id="UP000800041"/>
    </source>
</evidence>
<feature type="region of interest" description="Disordered" evidence="1">
    <location>
        <begin position="264"/>
        <end position="306"/>
    </location>
</feature>